<name>A0A9N9NBR9_9GLOM</name>
<dbReference type="AlphaFoldDB" id="A0A9N9NBR9"/>
<protein>
    <submittedName>
        <fullName evidence="1">13094_t:CDS:1</fullName>
    </submittedName>
</protein>
<comment type="caution">
    <text evidence="1">The sequence shown here is derived from an EMBL/GenBank/DDBJ whole genome shotgun (WGS) entry which is preliminary data.</text>
</comment>
<keyword evidence="2" id="KW-1185">Reference proteome</keyword>
<dbReference type="EMBL" id="CAJVPZ010024815">
    <property type="protein sequence ID" value="CAG8720313.1"/>
    <property type="molecule type" value="Genomic_DNA"/>
</dbReference>
<proteinExistence type="predicted"/>
<evidence type="ECO:0000313" key="1">
    <source>
        <dbReference type="EMBL" id="CAG8720313.1"/>
    </source>
</evidence>
<gene>
    <name evidence="1" type="ORF">RFULGI_LOCUS11412</name>
</gene>
<organism evidence="1 2">
    <name type="scientific">Racocetra fulgida</name>
    <dbReference type="NCBI Taxonomy" id="60492"/>
    <lineage>
        <taxon>Eukaryota</taxon>
        <taxon>Fungi</taxon>
        <taxon>Fungi incertae sedis</taxon>
        <taxon>Mucoromycota</taxon>
        <taxon>Glomeromycotina</taxon>
        <taxon>Glomeromycetes</taxon>
        <taxon>Diversisporales</taxon>
        <taxon>Gigasporaceae</taxon>
        <taxon>Racocetra</taxon>
    </lineage>
</organism>
<feature type="non-terminal residue" evidence="1">
    <location>
        <position position="1"/>
    </location>
</feature>
<dbReference type="Proteomes" id="UP000789396">
    <property type="component" value="Unassembled WGS sequence"/>
</dbReference>
<evidence type="ECO:0000313" key="2">
    <source>
        <dbReference type="Proteomes" id="UP000789396"/>
    </source>
</evidence>
<dbReference type="OrthoDB" id="2317675at2759"/>
<accession>A0A9N9NBR9</accession>
<sequence>MSVAKANDAALEIFEDTGESTTINDRLDLTLRRLQWKVSVPSGTYVFAINDGTGEKFSGEFQVAQGVPVGGSNKASD</sequence>
<reference evidence="1" key="1">
    <citation type="submission" date="2021-06" db="EMBL/GenBank/DDBJ databases">
        <authorList>
            <person name="Kallberg Y."/>
            <person name="Tangrot J."/>
            <person name="Rosling A."/>
        </authorList>
    </citation>
    <scope>NUCLEOTIDE SEQUENCE</scope>
    <source>
        <strain evidence="1">IN212</strain>
    </source>
</reference>